<dbReference type="Gene3D" id="3.10.10.10">
    <property type="entry name" value="HIV Type 1 Reverse Transcriptase, subunit A, domain 1"/>
    <property type="match status" value="1"/>
</dbReference>
<comment type="caution">
    <text evidence="4">The sequence shown here is derived from an EMBL/GenBank/DDBJ whole genome shotgun (WGS) entry which is preliminary data.</text>
</comment>
<feature type="compositionally biased region" description="Polar residues" evidence="2">
    <location>
        <begin position="325"/>
        <end position="336"/>
    </location>
</feature>
<dbReference type="PANTHER" id="PTHR35046:SF9">
    <property type="entry name" value="RNA-DIRECTED DNA POLYMERASE"/>
    <property type="match status" value="1"/>
</dbReference>
<keyword evidence="1" id="KW-0863">Zinc-finger</keyword>
<dbReference type="PANTHER" id="PTHR35046">
    <property type="entry name" value="ZINC KNUCKLE (CCHC-TYPE) FAMILY PROTEIN"/>
    <property type="match status" value="1"/>
</dbReference>
<feature type="region of interest" description="Disordered" evidence="2">
    <location>
        <begin position="78"/>
        <end position="126"/>
    </location>
</feature>
<dbReference type="CDD" id="cd01647">
    <property type="entry name" value="RT_LTR"/>
    <property type="match status" value="1"/>
</dbReference>
<evidence type="ECO:0000256" key="1">
    <source>
        <dbReference type="PROSITE-ProRule" id="PRU00047"/>
    </source>
</evidence>
<organism evidence="4 5">
    <name type="scientific">Cinchona calisaya</name>
    <dbReference type="NCBI Taxonomy" id="153742"/>
    <lineage>
        <taxon>Eukaryota</taxon>
        <taxon>Viridiplantae</taxon>
        <taxon>Streptophyta</taxon>
        <taxon>Embryophyta</taxon>
        <taxon>Tracheophyta</taxon>
        <taxon>Spermatophyta</taxon>
        <taxon>Magnoliopsida</taxon>
        <taxon>eudicotyledons</taxon>
        <taxon>Gunneridae</taxon>
        <taxon>Pentapetalae</taxon>
        <taxon>asterids</taxon>
        <taxon>lamiids</taxon>
        <taxon>Gentianales</taxon>
        <taxon>Rubiaceae</taxon>
        <taxon>Cinchonoideae</taxon>
        <taxon>Cinchoneae</taxon>
        <taxon>Cinchona</taxon>
    </lineage>
</organism>
<dbReference type="InterPro" id="IPR001878">
    <property type="entry name" value="Znf_CCHC"/>
</dbReference>
<dbReference type="Gene3D" id="4.10.60.10">
    <property type="entry name" value="Zinc finger, CCHC-type"/>
    <property type="match status" value="1"/>
</dbReference>
<dbReference type="InterPro" id="IPR043128">
    <property type="entry name" value="Rev_trsase/Diguanyl_cyclase"/>
</dbReference>
<dbReference type="PROSITE" id="PS50158">
    <property type="entry name" value="ZF_CCHC"/>
    <property type="match status" value="1"/>
</dbReference>
<accession>A0ABD2Z131</accession>
<gene>
    <name evidence="4" type="ORF">ACH5RR_025940</name>
</gene>
<name>A0ABD2Z131_9GENT</name>
<evidence type="ECO:0000313" key="5">
    <source>
        <dbReference type="Proteomes" id="UP001630127"/>
    </source>
</evidence>
<keyword evidence="5" id="KW-1185">Reference proteome</keyword>
<sequence>MQETAMQSVMARILNKMEDFDEKFATMSLEIQQLRGKPQASTSTIPNQETTRKTNTQEDKGESDYDLDYDELTNLSFDRRRGPRQIQRREQVPRPNPRREPREGIHYPGGGDTQIGSLKPNMPTFQGKADPEEYLNWEQKVDFLFDCYDYSNEKKYKLAVSCFSDYAMTWWVSEIKERHRIGDYPITRWTNLKPLLRKRFVPAHYHREQLRKLQSLRQGNLTVEEYAREMEMAMRKAHMYEDEETTMERFINSLNKEIADVVDLHEYLDYKELLQRANKVEKALRGKSKSSSTSSSNWRFSRTNPEQSKRMEKLKENPIPAKPKAQTSQGNTSAPNRSRDIQCFRCSGRGHISSQCPNKKVLYTHPDGNWTSESEDEMPLLEGPDLSDEDNEYHETGMDGQVLVVLRNLQAQATDDPTKVQRENIFYTKCHVQGKTCGLIIDNGSCVNIASQYMVDKLNLPTFKHPRPYRLQWLNDNGELKVTKQVHVSINLGKYNDKVLCDVVPMNASHLLFGRPWQFDKKTLHDGHINCLRFEEGGKTIVLHPLPPQQVLQEQNQIKKNVDEHNKALAELRSKKTNEREFAKSKVKEVQKCNLSMVLLVYKDVYFSTTDLDDSLPSMFKALLQEFSDVFPEDIPSSLPPLRGIEHQIDLVPGAVIPNRPAYRTSPEETKEIQQQVKELVSQGRVRESMSPCAVPTILVPKPDGSWRMCMDSRAVNKITVKYRHPIPRLDDMLDELHVSSIYTKIDLKSGYWQIRMREGDE</sequence>
<dbReference type="InterPro" id="IPR021109">
    <property type="entry name" value="Peptidase_aspartic_dom_sf"/>
</dbReference>
<feature type="compositionally biased region" description="Basic and acidic residues" evidence="2">
    <location>
        <begin position="307"/>
        <end position="316"/>
    </location>
</feature>
<evidence type="ECO:0000259" key="3">
    <source>
        <dbReference type="PROSITE" id="PS50158"/>
    </source>
</evidence>
<feature type="compositionally biased region" description="Polar residues" evidence="2">
    <location>
        <begin position="39"/>
        <end position="49"/>
    </location>
</feature>
<dbReference type="SMART" id="SM00343">
    <property type="entry name" value="ZnF_C2HC"/>
    <property type="match status" value="1"/>
</dbReference>
<feature type="region of interest" description="Disordered" evidence="2">
    <location>
        <begin position="33"/>
        <end position="66"/>
    </location>
</feature>
<keyword evidence="1" id="KW-0479">Metal-binding</keyword>
<dbReference type="Pfam" id="PF03732">
    <property type="entry name" value="Retrotrans_gag"/>
    <property type="match status" value="1"/>
</dbReference>
<dbReference type="GO" id="GO:0008270">
    <property type="term" value="F:zinc ion binding"/>
    <property type="evidence" value="ECO:0007669"/>
    <property type="project" value="UniProtKB-KW"/>
</dbReference>
<dbReference type="InterPro" id="IPR043502">
    <property type="entry name" value="DNA/RNA_pol_sf"/>
</dbReference>
<dbReference type="InterPro" id="IPR036875">
    <property type="entry name" value="Znf_CCHC_sf"/>
</dbReference>
<dbReference type="InterPro" id="IPR000477">
    <property type="entry name" value="RT_dom"/>
</dbReference>
<dbReference type="Proteomes" id="UP001630127">
    <property type="component" value="Unassembled WGS sequence"/>
</dbReference>
<dbReference type="SUPFAM" id="SSF56672">
    <property type="entry name" value="DNA/RNA polymerases"/>
    <property type="match status" value="1"/>
</dbReference>
<feature type="compositionally biased region" description="Basic and acidic residues" evidence="2">
    <location>
        <begin position="87"/>
        <end position="105"/>
    </location>
</feature>
<feature type="domain" description="CCHC-type" evidence="3">
    <location>
        <begin position="343"/>
        <end position="358"/>
    </location>
</feature>
<protein>
    <recommendedName>
        <fullName evidence="3">CCHC-type domain-containing protein</fullName>
    </recommendedName>
</protein>
<dbReference type="CDD" id="cd00303">
    <property type="entry name" value="retropepsin_like"/>
    <property type="match status" value="1"/>
</dbReference>
<keyword evidence="1" id="KW-0862">Zinc</keyword>
<feature type="compositionally biased region" description="Polar residues" evidence="2">
    <location>
        <begin position="297"/>
        <end position="306"/>
    </location>
</feature>
<dbReference type="SUPFAM" id="SSF57756">
    <property type="entry name" value="Retrovirus zinc finger-like domains"/>
    <property type="match status" value="1"/>
</dbReference>
<reference evidence="4 5" key="1">
    <citation type="submission" date="2024-11" db="EMBL/GenBank/DDBJ databases">
        <title>A near-complete genome assembly of Cinchona calisaya.</title>
        <authorList>
            <person name="Lian D.C."/>
            <person name="Zhao X.W."/>
            <person name="Wei L."/>
        </authorList>
    </citation>
    <scope>NUCLEOTIDE SEQUENCE [LARGE SCALE GENOMIC DNA]</scope>
    <source>
        <tissue evidence="4">Nenye</tissue>
    </source>
</reference>
<proteinExistence type="predicted"/>
<evidence type="ECO:0000256" key="2">
    <source>
        <dbReference type="SAM" id="MobiDB-lite"/>
    </source>
</evidence>
<dbReference type="Gene3D" id="3.30.70.270">
    <property type="match status" value="1"/>
</dbReference>
<feature type="region of interest" description="Disordered" evidence="2">
    <location>
        <begin position="281"/>
        <end position="339"/>
    </location>
</feature>
<dbReference type="EMBL" id="JBJUIK010000011">
    <property type="protein sequence ID" value="KAL3513223.1"/>
    <property type="molecule type" value="Genomic_DNA"/>
</dbReference>
<dbReference type="Gene3D" id="2.40.70.10">
    <property type="entry name" value="Acid Proteases"/>
    <property type="match status" value="1"/>
</dbReference>
<feature type="compositionally biased region" description="Basic and acidic residues" evidence="2">
    <location>
        <begin position="50"/>
        <end position="63"/>
    </location>
</feature>
<evidence type="ECO:0000313" key="4">
    <source>
        <dbReference type="EMBL" id="KAL3513223.1"/>
    </source>
</evidence>
<dbReference type="Pfam" id="PF00078">
    <property type="entry name" value="RVT_1"/>
    <property type="match status" value="1"/>
</dbReference>
<dbReference type="InterPro" id="IPR005162">
    <property type="entry name" value="Retrotrans_gag_dom"/>
</dbReference>
<dbReference type="AlphaFoldDB" id="A0ABD2Z131"/>